<dbReference type="EMBL" id="CP002209">
    <property type="protein sequence ID" value="ADN75527.1"/>
    <property type="molecule type" value="Genomic_DNA"/>
</dbReference>
<dbReference type="PROSITE" id="PS51192">
    <property type="entry name" value="HELICASE_ATP_BIND_1"/>
    <property type="match status" value="1"/>
</dbReference>
<keyword evidence="4" id="KW-0228">DNA excision</keyword>
<keyword evidence="5" id="KW-0067">ATP-binding</keyword>
<evidence type="ECO:0000313" key="10">
    <source>
        <dbReference type="EMBL" id="ADN75527.1"/>
    </source>
</evidence>
<gene>
    <name evidence="10" type="ordered locus">Fbal_1322</name>
</gene>
<dbReference type="GO" id="GO:0003677">
    <property type="term" value="F:DNA binding"/>
    <property type="evidence" value="ECO:0007669"/>
    <property type="project" value="InterPro"/>
</dbReference>
<reference evidence="10 11" key="1">
    <citation type="journal article" date="2010" name="Stand. Genomic Sci.">
        <title>Complete genome sequence of Ferrimonas balearica type strain (PAT).</title>
        <authorList>
            <person name="Nolan M."/>
            <person name="Sikorski J."/>
            <person name="Davenport K."/>
            <person name="Lucas S."/>
            <person name="Glavina Del Rio T."/>
            <person name="Tice H."/>
            <person name="Cheng J."/>
            <person name="Goodwin L."/>
            <person name="Pitluck S."/>
            <person name="Liolios K."/>
            <person name="Ivanova N."/>
            <person name="Mavromatis K."/>
            <person name="Ovchinnikova G."/>
            <person name="Pati A."/>
            <person name="Chen A."/>
            <person name="Palaniappan K."/>
            <person name="Land M."/>
            <person name="Hauser L."/>
            <person name="Chang Y."/>
            <person name="Jeffries C."/>
            <person name="Tapia R."/>
            <person name="Brettin T."/>
            <person name="Detter J."/>
            <person name="Han C."/>
            <person name="Yasawong M."/>
            <person name="Rohde M."/>
            <person name="Tindall B."/>
            <person name="Goker M."/>
            <person name="Woyke T."/>
            <person name="Bristow J."/>
            <person name="Eisen J."/>
            <person name="Markowitz V."/>
            <person name="Hugenholtz P."/>
            <person name="Kyrpides N."/>
            <person name="Klenk H."/>
            <person name="Lapidus A."/>
        </authorList>
    </citation>
    <scope>NUCLEOTIDE SEQUENCE [LARGE SCALE GENOMIC DNA]</scope>
    <source>
        <strain evidence="11">DSM 9799 / CCM 4581 / KCTC 23876 / PAT</strain>
    </source>
</reference>
<dbReference type="InterPro" id="IPR024759">
    <property type="entry name" value="UvrB_YAD/RRR_dom"/>
</dbReference>
<protein>
    <submittedName>
        <fullName evidence="10">Excinuclease ABC, B subunit</fullName>
    </submittedName>
</protein>
<dbReference type="GO" id="GO:0004518">
    <property type="term" value="F:nuclease activity"/>
    <property type="evidence" value="ECO:0007669"/>
    <property type="project" value="UniProtKB-KW"/>
</dbReference>
<dbReference type="Pfam" id="PF17757">
    <property type="entry name" value="UvrB_inter"/>
    <property type="match status" value="1"/>
</dbReference>
<dbReference type="AlphaFoldDB" id="E1SLZ5"/>
<evidence type="ECO:0000259" key="9">
    <source>
        <dbReference type="PROSITE" id="PS51194"/>
    </source>
</evidence>
<dbReference type="InterPro" id="IPR014001">
    <property type="entry name" value="Helicase_ATP-bd"/>
</dbReference>
<dbReference type="InterPro" id="IPR001650">
    <property type="entry name" value="Helicase_C-like"/>
</dbReference>
<dbReference type="SMART" id="SM00487">
    <property type="entry name" value="DEXDc"/>
    <property type="match status" value="1"/>
</dbReference>
<dbReference type="PANTHER" id="PTHR24029:SF0">
    <property type="entry name" value="UVRABC SYSTEM PROTEIN B"/>
    <property type="match status" value="1"/>
</dbReference>
<evidence type="ECO:0000256" key="5">
    <source>
        <dbReference type="ARBA" id="ARBA00022840"/>
    </source>
</evidence>
<dbReference type="GO" id="GO:0005524">
    <property type="term" value="F:ATP binding"/>
    <property type="evidence" value="ECO:0007669"/>
    <property type="project" value="UniProtKB-KW"/>
</dbReference>
<dbReference type="KEGG" id="fbl:Fbal_1322"/>
<organism evidence="10 11">
    <name type="scientific">Ferrimonas balearica (strain DSM 9799 / CCM 4581 / KCTC 23876 / PAT)</name>
    <dbReference type="NCBI Taxonomy" id="550540"/>
    <lineage>
        <taxon>Bacteria</taxon>
        <taxon>Pseudomonadati</taxon>
        <taxon>Pseudomonadota</taxon>
        <taxon>Gammaproteobacteria</taxon>
        <taxon>Alteromonadales</taxon>
        <taxon>Ferrimonadaceae</taxon>
        <taxon>Ferrimonas</taxon>
    </lineage>
</organism>
<dbReference type="InterPro" id="IPR027417">
    <property type="entry name" value="P-loop_NTPase"/>
</dbReference>
<feature type="domain" description="Helicase ATP-binding" evidence="8">
    <location>
        <begin position="27"/>
        <end position="175"/>
    </location>
</feature>
<dbReference type="GO" id="GO:0016887">
    <property type="term" value="F:ATP hydrolysis activity"/>
    <property type="evidence" value="ECO:0007669"/>
    <property type="project" value="InterPro"/>
</dbReference>
<dbReference type="Gene3D" id="3.40.50.300">
    <property type="entry name" value="P-loop containing nucleotide triphosphate hydrolases"/>
    <property type="match status" value="3"/>
</dbReference>
<dbReference type="PROSITE" id="PS51194">
    <property type="entry name" value="HELICASE_CTER"/>
    <property type="match status" value="1"/>
</dbReference>
<evidence type="ECO:0000256" key="4">
    <source>
        <dbReference type="ARBA" id="ARBA00022769"/>
    </source>
</evidence>
<dbReference type="CDD" id="cd17916">
    <property type="entry name" value="DEXHc_UvrB"/>
    <property type="match status" value="1"/>
</dbReference>
<keyword evidence="2" id="KW-0547">Nucleotide-binding</keyword>
<evidence type="ECO:0000256" key="7">
    <source>
        <dbReference type="ARBA" id="ARBA00023204"/>
    </source>
</evidence>
<dbReference type="GeneID" id="67181543"/>
<dbReference type="eggNOG" id="COG0556">
    <property type="taxonomic scope" value="Bacteria"/>
</dbReference>
<dbReference type="Proteomes" id="UP000006683">
    <property type="component" value="Chromosome"/>
</dbReference>
<dbReference type="OrthoDB" id="6730977at2"/>
<dbReference type="GO" id="GO:0009380">
    <property type="term" value="C:excinuclease repair complex"/>
    <property type="evidence" value="ECO:0007669"/>
    <property type="project" value="InterPro"/>
</dbReference>
<accession>E1SLZ5</accession>
<dbReference type="GO" id="GO:0006289">
    <property type="term" value="P:nucleotide-excision repair"/>
    <property type="evidence" value="ECO:0007669"/>
    <property type="project" value="InterPro"/>
</dbReference>
<dbReference type="InterPro" id="IPR006935">
    <property type="entry name" value="Helicase/UvrB_N"/>
</dbReference>
<dbReference type="Pfam" id="PF12344">
    <property type="entry name" value="UvrB"/>
    <property type="match status" value="1"/>
</dbReference>
<evidence type="ECO:0000256" key="3">
    <source>
        <dbReference type="ARBA" id="ARBA00022763"/>
    </source>
</evidence>
<dbReference type="Pfam" id="PF00271">
    <property type="entry name" value="Helicase_C"/>
    <property type="match status" value="1"/>
</dbReference>
<dbReference type="RefSeq" id="WP_013344833.1">
    <property type="nucleotide sequence ID" value="NC_014541.1"/>
</dbReference>
<dbReference type="InterPro" id="IPR004807">
    <property type="entry name" value="UvrB"/>
</dbReference>
<proteinExistence type="predicted"/>
<evidence type="ECO:0000256" key="1">
    <source>
        <dbReference type="ARBA" id="ARBA00022490"/>
    </source>
</evidence>
<keyword evidence="6" id="KW-0267">Excision nuclease</keyword>
<dbReference type="SUPFAM" id="SSF52540">
    <property type="entry name" value="P-loop containing nucleoside triphosphate hydrolases"/>
    <property type="match status" value="2"/>
</dbReference>
<dbReference type="NCBIfam" id="TIGR00631">
    <property type="entry name" value="uvrb"/>
    <property type="match status" value="1"/>
</dbReference>
<name>E1SLZ5_FERBD</name>
<keyword evidence="7" id="KW-0234">DNA repair</keyword>
<dbReference type="HOGENOM" id="CLU_009621_2_1_6"/>
<evidence type="ECO:0000256" key="6">
    <source>
        <dbReference type="ARBA" id="ARBA00022881"/>
    </source>
</evidence>
<dbReference type="STRING" id="550540.Fbal_1322"/>
<keyword evidence="1" id="KW-0963">Cytoplasm</keyword>
<feature type="domain" description="Helicase C-terminal" evidence="9">
    <location>
        <begin position="432"/>
        <end position="586"/>
    </location>
</feature>
<dbReference type="InterPro" id="IPR041471">
    <property type="entry name" value="UvrB_inter"/>
</dbReference>
<keyword evidence="11" id="KW-1185">Reference proteome</keyword>
<dbReference type="NCBIfam" id="NF003673">
    <property type="entry name" value="PRK05298.1"/>
    <property type="match status" value="1"/>
</dbReference>
<keyword evidence="3" id="KW-0227">DNA damage</keyword>
<dbReference type="SMART" id="SM00490">
    <property type="entry name" value="HELICc"/>
    <property type="match status" value="1"/>
</dbReference>
<dbReference type="PANTHER" id="PTHR24029">
    <property type="entry name" value="UVRABC SYSTEM PROTEIN B"/>
    <property type="match status" value="1"/>
</dbReference>
<evidence type="ECO:0000256" key="2">
    <source>
        <dbReference type="ARBA" id="ARBA00022741"/>
    </source>
</evidence>
<sequence>MAKGAFTLHSRFPPSGDQPQAIARLVQGFEAGHSHQILKGVTGSGKTYTMASLIARLKRPTLILAHNKTLAAQLYEEMLGFFPDNAVHFFVSYYDYYQPEVYLPASDTFIRKDASVNARLERLRLATTKALIERPDVVVIASVSSIYGLGDPNQYRAMQIHLEPQQKLEPESLFSQLARLQYQRSDKKISPATYRADARGIDIFPADSDHDAIRLQIENDTLVSLQRLEPASDTLLGPLSEYRVSPKTLYAVPQDRIQQALPAIESELIDRLNALRAQHQFTEAGRLEERVRLDLEDMAQQGYCSGMENYTRYLNERDPNRPPTTLLDYLPKNGVLMIDESHVMVPQIGAMQRGDAARKQTLIDYGFRLPSSLDNRPLTFAEFESIKPQTLFVSATPGEYELRRSVTEPVEQIIRPTGLLDPVVEVRPKGDQMTDVQNEIRRRIAHDRRTLITTLTKASAEALTEQLKQAGIKAHYLHSDIVTADRVAILKDLRRGVYDVLIGINLLREGLDLPEVSLVAIFDADKAGFLRSEAALLQTIGRAARNADGMAILYGDKTTDAMQQAIDQTRERRTRQQRYNQTNGITPQTPSRKILDDDEMLAPNPHEQPLMAPAQCQNLHQLCDQIRQVETRMLEAIAQGDEREAALRRAQLIEHYRTMIHL</sequence>
<evidence type="ECO:0000259" key="8">
    <source>
        <dbReference type="PROSITE" id="PS51192"/>
    </source>
</evidence>
<evidence type="ECO:0000313" key="11">
    <source>
        <dbReference type="Proteomes" id="UP000006683"/>
    </source>
</evidence>
<dbReference type="Pfam" id="PF04851">
    <property type="entry name" value="ResIII"/>
    <property type="match status" value="1"/>
</dbReference>